<protein>
    <recommendedName>
        <fullName evidence="3">PHP domain-containing protein</fullName>
    </recommendedName>
</protein>
<name>A0AAX1QL82_9FIRM</name>
<dbReference type="Gene3D" id="3.20.20.140">
    <property type="entry name" value="Metal-dependent hydrolases"/>
    <property type="match status" value="1"/>
</dbReference>
<reference evidence="1 2" key="1">
    <citation type="submission" date="2018-02" db="EMBL/GenBank/DDBJ databases">
        <title>Complete genome sequencing of Faecalibacterium prausnitzii strains isolated from the human gut.</title>
        <authorList>
            <person name="Fitzgerald B.C."/>
            <person name="Shkoporov A.N."/>
            <person name="Ross P.R."/>
            <person name="Hill C."/>
        </authorList>
    </citation>
    <scope>NUCLEOTIDE SEQUENCE [LARGE SCALE GENOMIC DNA]</scope>
    <source>
        <strain evidence="1 2">APC942/18-1</strain>
    </source>
</reference>
<dbReference type="GO" id="GO:0004534">
    <property type="term" value="F:5'-3' RNA exonuclease activity"/>
    <property type="evidence" value="ECO:0007669"/>
    <property type="project" value="TreeGrafter"/>
</dbReference>
<dbReference type="PANTHER" id="PTHR42924">
    <property type="entry name" value="EXONUCLEASE"/>
    <property type="match status" value="1"/>
</dbReference>
<dbReference type="InterPro" id="IPR052018">
    <property type="entry name" value="PHP_domain"/>
</dbReference>
<dbReference type="AlphaFoldDB" id="A0AAX1QL82"/>
<dbReference type="Gene3D" id="1.10.150.650">
    <property type="match status" value="1"/>
</dbReference>
<evidence type="ECO:0008006" key="3">
    <source>
        <dbReference type="Google" id="ProtNLM"/>
    </source>
</evidence>
<comment type="caution">
    <text evidence="1">The sequence shown here is derived from an EMBL/GenBank/DDBJ whole genome shotgun (WGS) entry which is preliminary data.</text>
</comment>
<accession>A0AAX1QL82</accession>
<organism evidence="1 2">
    <name type="scientific">Faecalibacterium prausnitzii</name>
    <dbReference type="NCBI Taxonomy" id="853"/>
    <lineage>
        <taxon>Bacteria</taxon>
        <taxon>Bacillati</taxon>
        <taxon>Bacillota</taxon>
        <taxon>Clostridia</taxon>
        <taxon>Eubacteriales</taxon>
        <taxon>Oscillospiraceae</taxon>
        <taxon>Faecalibacterium</taxon>
    </lineage>
</organism>
<dbReference type="Proteomes" id="UP000250997">
    <property type="component" value="Unassembled WGS sequence"/>
</dbReference>
<dbReference type="RefSeq" id="WP_158395006.1">
    <property type="nucleotide sequence ID" value="NZ_CP026548.1"/>
</dbReference>
<dbReference type="GO" id="GO:0035312">
    <property type="term" value="F:5'-3' DNA exonuclease activity"/>
    <property type="evidence" value="ECO:0007669"/>
    <property type="project" value="TreeGrafter"/>
</dbReference>
<dbReference type="InterPro" id="IPR016195">
    <property type="entry name" value="Pol/histidinol_Pase-like"/>
</dbReference>
<evidence type="ECO:0000313" key="1">
    <source>
        <dbReference type="EMBL" id="RAW50983.1"/>
    </source>
</evidence>
<gene>
    <name evidence="1" type="ORF">C4N27_06205</name>
</gene>
<dbReference type="PANTHER" id="PTHR42924:SF3">
    <property type="entry name" value="POLYMERASE_HISTIDINOL PHOSPHATASE N-TERMINAL DOMAIN-CONTAINING PROTEIN"/>
    <property type="match status" value="1"/>
</dbReference>
<dbReference type="SUPFAM" id="SSF89550">
    <property type="entry name" value="PHP domain-like"/>
    <property type="match status" value="1"/>
</dbReference>
<proteinExistence type="predicted"/>
<dbReference type="EMBL" id="PRLA01000003">
    <property type="protein sequence ID" value="RAW50983.1"/>
    <property type="molecule type" value="Genomic_DNA"/>
</dbReference>
<sequence length="301" mass="33804">MYHADLHTHTIHSDGEYTPAHLGLMALQSGIRYLAYTDHNYSYSPAELSDLRLQFPMLRILRGCEFSCFYRTADQRRVEIHIVGLNFDPDCPELQAVLRRNQPDRRSYVTKILNKLDALGVGIGTYEDLMAFSNGPQHLGRMHIARSLVAHGYVKTVDEAFDIYIGNFGQRLAYVESELDYAPIEDVLSALQKAQGIAILAHLFFYPLDDAEQHRLLRTFKALAGPCSGMEVYYGRYTDEQRCHLAALAAQYDLLPSAGSDFHGPGDGNATHDGGLGHHFPASVYEALEARQREVYGVVHD</sequence>
<evidence type="ECO:0000313" key="2">
    <source>
        <dbReference type="Proteomes" id="UP000250997"/>
    </source>
</evidence>